<dbReference type="InterPro" id="IPR008928">
    <property type="entry name" value="6-hairpin_glycosidase_sf"/>
</dbReference>
<gene>
    <name evidence="4" type="ORF">PRECH8_28060</name>
</gene>
<protein>
    <submittedName>
        <fullName evidence="4">Alpha/beta hydrolase</fullName>
    </submittedName>
</protein>
<name>A0A916QFG8_9BACL</name>
<sequence>MKMKASNQASMRGSKRTLPTGKCRIWFDREAAVWEEALPIGNGRLGGMVFGRITQERIGLNEDSVWYGGPRDRNNPDAARYLPEIRKRLREGRLQAAQELARFALSGVPETQRHYMPLGDLLLQFQHEGAAGGDAADPDAADYIRELDLFSGVATVRYTVGGIMYTREIFTSYPDQVMVIRLTADRPGSISVTARLTRGDARYFDELVRTDHRTIVMRGNCGGTGGMDFRAALRAKAEGGKAQIIGEHLLVRKADQLTLLLAAGTTFRFEDPEQEVLRILDAADQHEYAELKERHITDFRSLSERSVLQLSADPELEALPTDVRLERMKQGQADEGLIAVYYQFGRYLLISSSRPGSLPANLQGIWNEHMRPPWDSKYTININTQMNYWPAEICNLPECHEPLFDLIERMREPGRRTARVMYGARGFTAHHNTDIWADTAPQDIYMPATYWPLGAAWLCLHLWEHYLYTMDIEFLKQALPAMEEAALFFADYLEETEDGRLVTNPSVSPENTYILPNGERGQLCIGAAMDSQILHELFTACLEAYRIIGSEHELRGTFENILARLPQPAIGKHGQILEWLEDYEEAEPGHRHISHLFALHPGRRITVRGTPELAQAARVTLERRLAHGGGHTGWSRAWIINFWARLEDGQKAYENVCALLAHSTLPNLFDNHPPFQIDGNFGGTAGIAEMLMQSHAGEIHLLPALPAEWPAGRISGLRARGGYEIDLEWEEDQLREARIRSLRPGVCRVRAAGSFRVFHNDEPVEVRIAEDGVIEWQAAAGAEYVLC</sequence>
<dbReference type="PANTHER" id="PTHR31084">
    <property type="entry name" value="ALPHA-L-FUCOSIDASE 2"/>
    <property type="match status" value="1"/>
</dbReference>
<dbReference type="SUPFAM" id="SSF48208">
    <property type="entry name" value="Six-hairpin glycosidases"/>
    <property type="match status" value="1"/>
</dbReference>
<dbReference type="Pfam" id="PF21307">
    <property type="entry name" value="Glyco_hydro_95_C"/>
    <property type="match status" value="1"/>
</dbReference>
<evidence type="ECO:0000259" key="1">
    <source>
        <dbReference type="Pfam" id="PF14498"/>
    </source>
</evidence>
<dbReference type="InterPro" id="IPR027414">
    <property type="entry name" value="GH95_N_dom"/>
</dbReference>
<organism evidence="4 5">
    <name type="scientific">Insulibacter thermoxylanivorax</name>
    <dbReference type="NCBI Taxonomy" id="2749268"/>
    <lineage>
        <taxon>Bacteria</taxon>
        <taxon>Bacillati</taxon>
        <taxon>Bacillota</taxon>
        <taxon>Bacilli</taxon>
        <taxon>Bacillales</taxon>
        <taxon>Paenibacillaceae</taxon>
        <taxon>Insulibacter</taxon>
    </lineage>
</organism>
<dbReference type="InterPro" id="IPR012341">
    <property type="entry name" value="6hp_glycosidase-like_sf"/>
</dbReference>
<feature type="domain" description="Glycosyl hydrolase family 95 N-terminal" evidence="1">
    <location>
        <begin position="25"/>
        <end position="268"/>
    </location>
</feature>
<reference evidence="4" key="2">
    <citation type="journal article" date="2021" name="Data Brief">
        <title>Draft genome sequence data of the facultative, thermophilic, xylanolytic bacterium Paenibacillus sp. strain DA-C8.</title>
        <authorList>
            <person name="Chhe C."/>
            <person name="Uke A."/>
            <person name="Baramee S."/>
            <person name="Ungkulpasvich U."/>
            <person name="Tachaapaikoon C."/>
            <person name="Pason P."/>
            <person name="Waeonukul R."/>
            <person name="Ratanakhanokchai K."/>
            <person name="Kosugi A."/>
        </authorList>
    </citation>
    <scope>NUCLEOTIDE SEQUENCE</scope>
    <source>
        <strain evidence="4">DA-C8</strain>
    </source>
</reference>
<evidence type="ECO:0000259" key="2">
    <source>
        <dbReference type="Pfam" id="PF21307"/>
    </source>
</evidence>
<dbReference type="GO" id="GO:0004560">
    <property type="term" value="F:alpha-L-fucosidase activity"/>
    <property type="evidence" value="ECO:0007669"/>
    <property type="project" value="InterPro"/>
</dbReference>
<dbReference type="InterPro" id="IPR016518">
    <property type="entry name" value="Alpha-L-fucosidase"/>
</dbReference>
<dbReference type="PANTHER" id="PTHR31084:SF0">
    <property type="entry name" value="ALPHA-L-FUCOSIDASE 2"/>
    <property type="match status" value="1"/>
</dbReference>
<evidence type="ECO:0000259" key="3">
    <source>
        <dbReference type="Pfam" id="PF22124"/>
    </source>
</evidence>
<reference evidence="4" key="1">
    <citation type="submission" date="2020-08" db="EMBL/GenBank/DDBJ databases">
        <authorList>
            <person name="Uke A."/>
            <person name="Chhe C."/>
            <person name="Baramee S."/>
            <person name="Kosugi A."/>
        </authorList>
    </citation>
    <scope>NUCLEOTIDE SEQUENCE</scope>
    <source>
        <strain evidence="4">DA-C8</strain>
    </source>
</reference>
<dbReference type="Pfam" id="PF22124">
    <property type="entry name" value="Glyco_hydro_95_cat"/>
    <property type="match status" value="1"/>
</dbReference>
<dbReference type="PIRSF" id="PIRSF007663">
    <property type="entry name" value="UCP007663"/>
    <property type="match status" value="1"/>
</dbReference>
<accession>A0A916QFG8</accession>
<feature type="domain" description="Alpha fucosidase A-like C-terminal" evidence="2">
    <location>
        <begin position="693"/>
        <end position="786"/>
    </location>
</feature>
<dbReference type="InterPro" id="IPR054363">
    <property type="entry name" value="GH95_cat"/>
</dbReference>
<dbReference type="InterPro" id="IPR049053">
    <property type="entry name" value="AFCA-like_C"/>
</dbReference>
<keyword evidence="5" id="KW-1185">Reference proteome</keyword>
<dbReference type="Proteomes" id="UP000654993">
    <property type="component" value="Unassembled WGS sequence"/>
</dbReference>
<proteinExistence type="predicted"/>
<dbReference type="GO" id="GO:0005975">
    <property type="term" value="P:carbohydrate metabolic process"/>
    <property type="evidence" value="ECO:0007669"/>
    <property type="project" value="InterPro"/>
</dbReference>
<dbReference type="AlphaFoldDB" id="A0A916QFG8"/>
<dbReference type="Pfam" id="PF14498">
    <property type="entry name" value="Glyco_hyd_65N_2"/>
    <property type="match status" value="1"/>
</dbReference>
<dbReference type="Gene3D" id="1.50.10.10">
    <property type="match status" value="1"/>
</dbReference>
<comment type="caution">
    <text evidence="4">The sequence shown here is derived from an EMBL/GenBank/DDBJ whole genome shotgun (WGS) entry which is preliminary data.</text>
</comment>
<dbReference type="EMBL" id="BMAQ01000048">
    <property type="protein sequence ID" value="GFR39510.1"/>
    <property type="molecule type" value="Genomic_DNA"/>
</dbReference>
<feature type="domain" description="Glycosyl hydrolase family 95 catalytic" evidence="3">
    <location>
        <begin position="288"/>
        <end position="691"/>
    </location>
</feature>
<dbReference type="FunFam" id="1.50.10.10:FF:000028">
    <property type="entry name" value="Alpha-L-fucosidase 2"/>
    <property type="match status" value="1"/>
</dbReference>
<keyword evidence="4" id="KW-0378">Hydrolase</keyword>
<evidence type="ECO:0000313" key="4">
    <source>
        <dbReference type="EMBL" id="GFR39510.1"/>
    </source>
</evidence>
<evidence type="ECO:0000313" key="5">
    <source>
        <dbReference type="Proteomes" id="UP000654993"/>
    </source>
</evidence>